<dbReference type="AlphaFoldDB" id="G9P0W9"/>
<dbReference type="PANTHER" id="PTHR33048:SF96">
    <property type="entry name" value="INTEGRAL MEMBRANE PROTEIN"/>
    <property type="match status" value="1"/>
</dbReference>
<name>G9P0W9_HYPAI</name>
<proteinExistence type="inferred from homology"/>
<evidence type="ECO:0000256" key="3">
    <source>
        <dbReference type="ARBA" id="ARBA00022989"/>
    </source>
</evidence>
<evidence type="ECO:0000256" key="5">
    <source>
        <dbReference type="ARBA" id="ARBA00038359"/>
    </source>
</evidence>
<dbReference type="OMA" id="WATVDIA"/>
<evidence type="ECO:0000256" key="2">
    <source>
        <dbReference type="ARBA" id="ARBA00022692"/>
    </source>
</evidence>
<feature type="region of interest" description="Disordered" evidence="6">
    <location>
        <begin position="278"/>
        <end position="318"/>
    </location>
</feature>
<reference evidence="9 10" key="1">
    <citation type="journal article" date="2011" name="Genome Biol.">
        <title>Comparative genome sequence analysis underscores mycoparasitism as the ancestral life style of Trichoderma.</title>
        <authorList>
            <person name="Kubicek C.P."/>
            <person name="Herrera-Estrella A."/>
            <person name="Seidl-Seiboth V."/>
            <person name="Martinez D.A."/>
            <person name="Druzhinina I.S."/>
            <person name="Thon M."/>
            <person name="Zeilinger S."/>
            <person name="Casas-Flores S."/>
            <person name="Horwitz B.A."/>
            <person name="Mukherjee P.K."/>
            <person name="Mukherjee M."/>
            <person name="Kredics L."/>
            <person name="Alcaraz L.D."/>
            <person name="Aerts A."/>
            <person name="Antal Z."/>
            <person name="Atanasova L."/>
            <person name="Cervantes-Badillo M.G."/>
            <person name="Challacombe J."/>
            <person name="Chertkov O."/>
            <person name="McCluskey K."/>
            <person name="Coulpier F."/>
            <person name="Deshpande N."/>
            <person name="von Doehren H."/>
            <person name="Ebbole D.J."/>
            <person name="Esquivel-Naranjo E.U."/>
            <person name="Fekete E."/>
            <person name="Flipphi M."/>
            <person name="Glaser F."/>
            <person name="Gomez-Rodriguez E.Y."/>
            <person name="Gruber S."/>
            <person name="Han C."/>
            <person name="Henrissat B."/>
            <person name="Hermosa R."/>
            <person name="Hernandez-Onate M."/>
            <person name="Karaffa L."/>
            <person name="Kosti I."/>
            <person name="Le Crom S."/>
            <person name="Lindquist E."/>
            <person name="Lucas S."/>
            <person name="Luebeck M."/>
            <person name="Luebeck P.S."/>
            <person name="Margeot A."/>
            <person name="Metz B."/>
            <person name="Misra M."/>
            <person name="Nevalainen H."/>
            <person name="Omann M."/>
            <person name="Packer N."/>
            <person name="Perrone G."/>
            <person name="Uresti-Rivera E.E."/>
            <person name="Salamov A."/>
            <person name="Schmoll M."/>
            <person name="Seiboth B."/>
            <person name="Shapiro H."/>
            <person name="Sukno S."/>
            <person name="Tamayo-Ramos J.A."/>
            <person name="Tisch D."/>
            <person name="Wiest A."/>
            <person name="Wilkinson H.H."/>
            <person name="Zhang M."/>
            <person name="Coutinho P.M."/>
            <person name="Kenerley C.M."/>
            <person name="Monte E."/>
            <person name="Baker S.E."/>
            <person name="Grigoriev I.V."/>
        </authorList>
    </citation>
    <scope>NUCLEOTIDE SEQUENCE [LARGE SCALE GENOMIC DNA]</scope>
    <source>
        <strain evidence="10">ATCC 20476 / IMI 206040</strain>
    </source>
</reference>
<organism evidence="9 10">
    <name type="scientific">Hypocrea atroviridis (strain ATCC 20476 / IMI 206040)</name>
    <name type="common">Trichoderma atroviride</name>
    <dbReference type="NCBI Taxonomy" id="452589"/>
    <lineage>
        <taxon>Eukaryota</taxon>
        <taxon>Fungi</taxon>
        <taxon>Dikarya</taxon>
        <taxon>Ascomycota</taxon>
        <taxon>Pezizomycotina</taxon>
        <taxon>Sordariomycetes</taxon>
        <taxon>Hypocreomycetidae</taxon>
        <taxon>Hypocreales</taxon>
        <taxon>Hypocreaceae</taxon>
        <taxon>Trichoderma</taxon>
    </lineage>
</organism>
<keyword evidence="3 7" id="KW-1133">Transmembrane helix</keyword>
<feature type="transmembrane region" description="Helical" evidence="7">
    <location>
        <begin position="12"/>
        <end position="31"/>
    </location>
</feature>
<feature type="domain" description="Rhodopsin" evidence="8">
    <location>
        <begin position="27"/>
        <end position="266"/>
    </location>
</feature>
<feature type="compositionally biased region" description="Polar residues" evidence="6">
    <location>
        <begin position="278"/>
        <end position="294"/>
    </location>
</feature>
<feature type="transmembrane region" description="Helical" evidence="7">
    <location>
        <begin position="162"/>
        <end position="190"/>
    </location>
</feature>
<evidence type="ECO:0000256" key="6">
    <source>
        <dbReference type="SAM" id="MobiDB-lite"/>
    </source>
</evidence>
<comment type="subcellular location">
    <subcellularLocation>
        <location evidence="1">Membrane</location>
        <topology evidence="1">Multi-pass membrane protein</topology>
    </subcellularLocation>
</comment>
<dbReference type="GeneID" id="25783947"/>
<feature type="transmembrane region" description="Helical" evidence="7">
    <location>
        <begin position="202"/>
        <end position="220"/>
    </location>
</feature>
<evidence type="ECO:0000259" key="8">
    <source>
        <dbReference type="Pfam" id="PF20684"/>
    </source>
</evidence>
<sequence length="380" mass="43022">MGVPNRGPQLIAVVAVLLAFSLTAIILRCYVRISLVKAFGVDDYLMVFAMMTFIAFCSVCLTGVHYGTGRHYWDLQEHDIQEALMYWYFCYIWYCVTMVLTKISIGYFLLRITVEKIHNWIILIVMSLSVITGICFLFITTFQCHPISFFWNKNQDGNCINIDVIIAFTYLYSAFSVICDFTFALLPIVLIMQLQMNNKTKLALIPVMLMACVASVAVVVRFPYVKDFKTLDFLWATIDIAIWSTVEQGLAITAGSLATIRPLFRKIAAKLGWSTMGSNLPPTGESAGNRQTTGRSRKNKSRDPFSLATFNREEDEESNGHIKLVDNYPGNFQTTITTITADPKSVWKSSNRHKGDNESEEELQMEGSKVRSFLITEENV</sequence>
<evidence type="ECO:0000313" key="10">
    <source>
        <dbReference type="Proteomes" id="UP000005426"/>
    </source>
</evidence>
<dbReference type="InterPro" id="IPR049326">
    <property type="entry name" value="Rhodopsin_dom_fungi"/>
</dbReference>
<keyword evidence="10" id="KW-1185">Reference proteome</keyword>
<dbReference type="KEGG" id="tatv:25783947"/>
<keyword evidence="4 7" id="KW-0472">Membrane</keyword>
<comment type="similarity">
    <text evidence="5">Belongs to the SAT4 family.</text>
</comment>
<feature type="region of interest" description="Disordered" evidence="6">
    <location>
        <begin position="346"/>
        <end position="369"/>
    </location>
</feature>
<accession>G9P0W9</accession>
<protein>
    <recommendedName>
        <fullName evidence="8">Rhodopsin domain-containing protein</fullName>
    </recommendedName>
</protein>
<dbReference type="EMBL" id="ABDG02000026">
    <property type="protein sequence ID" value="EHK42433.1"/>
    <property type="molecule type" value="Genomic_DNA"/>
</dbReference>
<comment type="caution">
    <text evidence="9">The sequence shown here is derived from an EMBL/GenBank/DDBJ whole genome shotgun (WGS) entry which is preliminary data.</text>
</comment>
<dbReference type="PANTHER" id="PTHR33048">
    <property type="entry name" value="PTH11-LIKE INTEGRAL MEMBRANE PROTEIN (AFU_ORTHOLOGUE AFUA_5G11245)"/>
    <property type="match status" value="1"/>
</dbReference>
<feature type="transmembrane region" description="Helical" evidence="7">
    <location>
        <begin position="43"/>
        <end position="66"/>
    </location>
</feature>
<evidence type="ECO:0000256" key="4">
    <source>
        <dbReference type="ARBA" id="ARBA00023136"/>
    </source>
</evidence>
<keyword evidence="2 7" id="KW-0812">Transmembrane</keyword>
<dbReference type="InterPro" id="IPR052337">
    <property type="entry name" value="SAT4-like"/>
</dbReference>
<dbReference type="eggNOG" id="ENOG502SMC3">
    <property type="taxonomic scope" value="Eukaryota"/>
</dbReference>
<dbReference type="GO" id="GO:0016020">
    <property type="term" value="C:membrane"/>
    <property type="evidence" value="ECO:0007669"/>
    <property type="project" value="UniProtKB-SubCell"/>
</dbReference>
<evidence type="ECO:0000313" key="9">
    <source>
        <dbReference type="EMBL" id="EHK42433.1"/>
    </source>
</evidence>
<gene>
    <name evidence="9" type="ORF">TRIATDRAFT_34593</name>
</gene>
<feature type="transmembrane region" description="Helical" evidence="7">
    <location>
        <begin position="121"/>
        <end position="142"/>
    </location>
</feature>
<evidence type="ECO:0000256" key="1">
    <source>
        <dbReference type="ARBA" id="ARBA00004141"/>
    </source>
</evidence>
<feature type="transmembrane region" description="Helical" evidence="7">
    <location>
        <begin position="86"/>
        <end position="109"/>
    </location>
</feature>
<evidence type="ECO:0000256" key="7">
    <source>
        <dbReference type="SAM" id="Phobius"/>
    </source>
</evidence>
<dbReference type="Proteomes" id="UP000005426">
    <property type="component" value="Unassembled WGS sequence"/>
</dbReference>
<dbReference type="Pfam" id="PF20684">
    <property type="entry name" value="Fung_rhodopsin"/>
    <property type="match status" value="1"/>
</dbReference>
<dbReference type="OrthoDB" id="3936451at2759"/>
<dbReference type="HOGENOM" id="CLU_028200_3_4_1"/>